<dbReference type="GO" id="GO:0005942">
    <property type="term" value="C:phosphatidylinositol 3-kinase complex"/>
    <property type="evidence" value="ECO:0007669"/>
    <property type="project" value="TreeGrafter"/>
</dbReference>
<protein>
    <submittedName>
        <fullName evidence="7">SH2 domain-containing protein</fullName>
    </submittedName>
</protein>
<feature type="coiled-coil region" evidence="3">
    <location>
        <begin position="286"/>
        <end position="313"/>
    </location>
</feature>
<dbReference type="SMART" id="SM00252">
    <property type="entry name" value="SH2"/>
    <property type="match status" value="2"/>
</dbReference>
<dbReference type="InterPro" id="IPR036860">
    <property type="entry name" value="SH2_dom_sf"/>
</dbReference>
<dbReference type="Pfam" id="PF00017">
    <property type="entry name" value="SH2"/>
    <property type="match status" value="2"/>
</dbReference>
<dbReference type="STRING" id="42157.A0A182EAD3"/>
<evidence type="ECO:0000313" key="6">
    <source>
        <dbReference type="Proteomes" id="UP000271087"/>
    </source>
</evidence>
<dbReference type="AlphaFoldDB" id="A0A182EAD3"/>
<dbReference type="InterPro" id="IPR035022">
    <property type="entry name" value="PI3kinase_P85_nSH2"/>
</dbReference>
<dbReference type="Gene3D" id="1.10.287.1490">
    <property type="match status" value="2"/>
</dbReference>
<accession>A0A182EAD3</accession>
<feature type="domain" description="SH2" evidence="4">
    <location>
        <begin position="374"/>
        <end position="487"/>
    </location>
</feature>
<keyword evidence="3" id="KW-0175">Coiled coil</keyword>
<keyword evidence="1 2" id="KW-0727">SH2 domain</keyword>
<evidence type="ECO:0000256" key="1">
    <source>
        <dbReference type="ARBA" id="ARBA00022999"/>
    </source>
</evidence>
<reference evidence="5 6" key="2">
    <citation type="submission" date="2018-08" db="EMBL/GenBank/DDBJ databases">
        <authorList>
            <person name="Laetsch R D."/>
            <person name="Stevens L."/>
            <person name="Kumar S."/>
            <person name="Blaxter L. M."/>
        </authorList>
    </citation>
    <scope>NUCLEOTIDE SEQUENCE [LARGE SCALE GENOMIC DNA]</scope>
</reference>
<sequence length="492" mass="57278">MEKKEEDCAHGLEQQEWYWANASKEEIASAIGDCPNGTFCVRDASTKGNYTLTLRYGERNRLIRIIVAGEHCGFTEDMLKFESVVSLIDYYRRNSLLEYNRQLSTELLYPLRKPNFEQTSWVIDGVRSVEHLLCQLRGLHAAHLRVIRHDDQITAELDSLKEELQRKRHAHAAFTAAYALFLKQMELLERTNFSLPSSNKEVLFDESEIAELNKNKDAQQRRYVYQKRSGFYCYVLAFVPDIFTTGSCTVSNIRRLCLTSTSILIQLVMEHHLYDMLQREKIFFRLESIRYQQQQMVEQIEAIEKNIKENEALHCSLTPKLTKLHKELDTCQFRLCQLNVSQAAMDKVLQEVSFLADLEQEPLTRVLLQLTLRWQPDRYLSLDCTKDSAFKIIRSLMDCNPDNSNGIFLIRPSQSQAGHYALTISNENHIFNCLIEYRDLKHPESSGYAFLNTKLFFSSLVDFVRYYSHCSMKEHNAQLDTKLKIPAFKGTL</sequence>
<evidence type="ECO:0000256" key="3">
    <source>
        <dbReference type="SAM" id="Coils"/>
    </source>
</evidence>
<dbReference type="Proteomes" id="UP000271087">
    <property type="component" value="Unassembled WGS sequence"/>
</dbReference>
<dbReference type="OrthoDB" id="3175255at2759"/>
<dbReference type="GO" id="GO:0008286">
    <property type="term" value="P:insulin receptor signaling pathway"/>
    <property type="evidence" value="ECO:0007669"/>
    <property type="project" value="TreeGrafter"/>
</dbReference>
<name>A0A182EAD3_ONCOC</name>
<dbReference type="PANTHER" id="PTHR10155">
    <property type="entry name" value="PHOSPHATIDYLINOSITOL 3-KINASE REGULATORY SUBUNIT"/>
    <property type="match status" value="1"/>
</dbReference>
<dbReference type="GO" id="GO:0046935">
    <property type="term" value="F:1-phosphatidylinositol-3-kinase regulator activity"/>
    <property type="evidence" value="ECO:0007669"/>
    <property type="project" value="TreeGrafter"/>
</dbReference>
<dbReference type="PROSITE" id="PS50001">
    <property type="entry name" value="SH2"/>
    <property type="match status" value="2"/>
</dbReference>
<dbReference type="InterPro" id="IPR000980">
    <property type="entry name" value="SH2"/>
</dbReference>
<evidence type="ECO:0000259" key="4">
    <source>
        <dbReference type="PROSITE" id="PS50001"/>
    </source>
</evidence>
<proteinExistence type="predicted"/>
<dbReference type="CDD" id="cd09942">
    <property type="entry name" value="SH2_nSH2_p85_like"/>
    <property type="match status" value="1"/>
</dbReference>
<evidence type="ECO:0000256" key="2">
    <source>
        <dbReference type="PROSITE-ProRule" id="PRU00191"/>
    </source>
</evidence>
<keyword evidence="6" id="KW-1185">Reference proteome</keyword>
<gene>
    <name evidence="5" type="ORF">NOO_LOCUS5007</name>
</gene>
<dbReference type="WBParaSite" id="nOo.2.0.1.t05007-RA">
    <property type="protein sequence ID" value="nOo.2.0.1.t05007-RA"/>
    <property type="gene ID" value="nOo.2.0.1.g05007"/>
</dbReference>
<evidence type="ECO:0000313" key="5">
    <source>
        <dbReference type="EMBL" id="VDK75622.1"/>
    </source>
</evidence>
<organism evidence="7">
    <name type="scientific">Onchocerca ochengi</name>
    <name type="common">Filarial nematode worm</name>
    <dbReference type="NCBI Taxonomy" id="42157"/>
    <lineage>
        <taxon>Eukaryota</taxon>
        <taxon>Metazoa</taxon>
        <taxon>Ecdysozoa</taxon>
        <taxon>Nematoda</taxon>
        <taxon>Chromadorea</taxon>
        <taxon>Rhabditida</taxon>
        <taxon>Spirurina</taxon>
        <taxon>Spiruromorpha</taxon>
        <taxon>Filarioidea</taxon>
        <taxon>Onchocercidae</taxon>
        <taxon>Onchocerca</taxon>
    </lineage>
</organism>
<dbReference type="GO" id="GO:0046854">
    <property type="term" value="P:phosphatidylinositol phosphate biosynthetic process"/>
    <property type="evidence" value="ECO:0007669"/>
    <property type="project" value="TreeGrafter"/>
</dbReference>
<evidence type="ECO:0000313" key="7">
    <source>
        <dbReference type="WBParaSite" id="nOo.2.0.1.t05007-RA"/>
    </source>
</evidence>
<reference evidence="7" key="1">
    <citation type="submission" date="2016-06" db="UniProtKB">
        <authorList>
            <consortium name="WormBaseParasite"/>
        </authorList>
    </citation>
    <scope>IDENTIFICATION</scope>
</reference>
<dbReference type="PANTHER" id="PTHR10155:SF10">
    <property type="entry name" value="PI3K21B, ISOFORM B"/>
    <property type="match status" value="1"/>
</dbReference>
<feature type="domain" description="SH2" evidence="4">
    <location>
        <begin position="17"/>
        <end position="111"/>
    </location>
</feature>
<dbReference type="EMBL" id="UYRW01001243">
    <property type="protein sequence ID" value="VDK75622.1"/>
    <property type="molecule type" value="Genomic_DNA"/>
</dbReference>
<dbReference type="Gene3D" id="3.30.505.10">
    <property type="entry name" value="SH2 domain"/>
    <property type="match status" value="2"/>
</dbReference>
<dbReference type="PRINTS" id="PR00401">
    <property type="entry name" value="SH2DOMAIN"/>
</dbReference>
<dbReference type="SUPFAM" id="SSF55550">
    <property type="entry name" value="SH2 domain"/>
    <property type="match status" value="2"/>
</dbReference>